<dbReference type="Proteomes" id="UP000199107">
    <property type="component" value="Unassembled WGS sequence"/>
</dbReference>
<protein>
    <submittedName>
        <fullName evidence="2">Uncharacterized protein</fullName>
    </submittedName>
</protein>
<keyword evidence="1" id="KW-0812">Transmembrane</keyword>
<evidence type="ECO:0000313" key="2">
    <source>
        <dbReference type="EMBL" id="SDL96231.1"/>
    </source>
</evidence>
<keyword evidence="1" id="KW-0472">Membrane</keyword>
<proteinExistence type="predicted"/>
<evidence type="ECO:0000256" key="1">
    <source>
        <dbReference type="SAM" id="Phobius"/>
    </source>
</evidence>
<organism evidence="2 3">
    <name type="scientific">Franzmannia pantelleriensis</name>
    <dbReference type="NCBI Taxonomy" id="48727"/>
    <lineage>
        <taxon>Bacteria</taxon>
        <taxon>Pseudomonadati</taxon>
        <taxon>Pseudomonadota</taxon>
        <taxon>Gammaproteobacteria</taxon>
        <taxon>Oceanospirillales</taxon>
        <taxon>Halomonadaceae</taxon>
        <taxon>Franzmannia</taxon>
    </lineage>
</organism>
<dbReference type="EMBL" id="FNGH01000008">
    <property type="protein sequence ID" value="SDL96231.1"/>
    <property type="molecule type" value="Genomic_DNA"/>
</dbReference>
<evidence type="ECO:0000313" key="3">
    <source>
        <dbReference type="Proteomes" id="UP000199107"/>
    </source>
</evidence>
<gene>
    <name evidence="2" type="ORF">SAMN05192555_10854</name>
</gene>
<keyword evidence="3" id="KW-1185">Reference proteome</keyword>
<reference evidence="3" key="1">
    <citation type="submission" date="2016-10" db="EMBL/GenBank/DDBJ databases">
        <authorList>
            <person name="Varghese N."/>
            <person name="Submissions S."/>
        </authorList>
    </citation>
    <scope>NUCLEOTIDE SEQUENCE [LARGE SCALE GENOMIC DNA]</scope>
    <source>
        <strain evidence="3">AAP</strain>
    </source>
</reference>
<keyword evidence="1" id="KW-1133">Transmembrane helix</keyword>
<dbReference type="STRING" id="48727.SAMN05192555_10854"/>
<dbReference type="AlphaFoldDB" id="A0A1G9PCL5"/>
<feature type="transmembrane region" description="Helical" evidence="1">
    <location>
        <begin position="6"/>
        <end position="26"/>
    </location>
</feature>
<accession>A0A1G9PCL5</accession>
<name>A0A1G9PCL5_9GAMM</name>
<sequence>MPRLPVSQGLMAIVLVLLLVIGLGWLTRQAMTGMPLLS</sequence>